<keyword evidence="2" id="KW-0479">Metal-binding</keyword>
<dbReference type="OrthoDB" id="7066910at2"/>
<dbReference type="RefSeq" id="WP_012178677.1">
    <property type="nucleotide sequence ID" value="NC_009952.1"/>
</dbReference>
<dbReference type="STRING" id="398580.Dshi_2007"/>
<protein>
    <recommendedName>
        <fullName evidence="5">Nudix hydrolase domain-containing protein</fullName>
    </recommendedName>
</protein>
<evidence type="ECO:0000313" key="7">
    <source>
        <dbReference type="Proteomes" id="UP000006833"/>
    </source>
</evidence>
<dbReference type="InterPro" id="IPR047198">
    <property type="entry name" value="DDP-like_NUDIX"/>
</dbReference>
<dbReference type="PANTHER" id="PTHR12629:SF0">
    <property type="entry name" value="DIPHOSPHOINOSITOL-POLYPHOSPHATE DIPHOSPHATASE"/>
    <property type="match status" value="1"/>
</dbReference>
<dbReference type="InterPro" id="IPR015797">
    <property type="entry name" value="NUDIX_hydrolase-like_dom_sf"/>
</dbReference>
<dbReference type="AlphaFoldDB" id="A8LP64"/>
<dbReference type="GO" id="GO:0046872">
    <property type="term" value="F:metal ion binding"/>
    <property type="evidence" value="ECO:0007669"/>
    <property type="project" value="UniProtKB-KW"/>
</dbReference>
<evidence type="ECO:0000256" key="1">
    <source>
        <dbReference type="ARBA" id="ARBA00001946"/>
    </source>
</evidence>
<evidence type="ECO:0000313" key="6">
    <source>
        <dbReference type="EMBL" id="ABV93746.1"/>
    </source>
</evidence>
<comment type="cofactor">
    <cofactor evidence="1">
        <name>Mg(2+)</name>
        <dbReference type="ChEBI" id="CHEBI:18420"/>
    </cofactor>
</comment>
<keyword evidence="4" id="KW-0460">Magnesium</keyword>
<dbReference type="Gene3D" id="3.90.79.10">
    <property type="entry name" value="Nucleoside Triphosphate Pyrophosphohydrolase"/>
    <property type="match status" value="1"/>
</dbReference>
<evidence type="ECO:0000256" key="2">
    <source>
        <dbReference type="ARBA" id="ARBA00022723"/>
    </source>
</evidence>
<dbReference type="Pfam" id="PF00293">
    <property type="entry name" value="NUDIX"/>
    <property type="match status" value="1"/>
</dbReference>
<dbReference type="Proteomes" id="UP000006833">
    <property type="component" value="Chromosome"/>
</dbReference>
<feature type="domain" description="Nudix hydrolase" evidence="5">
    <location>
        <begin position="7"/>
        <end position="139"/>
    </location>
</feature>
<name>A8LP64_DINSH</name>
<dbReference type="CDD" id="cd04666">
    <property type="entry name" value="NUDIX_DIPP2_like_Nudt4"/>
    <property type="match status" value="1"/>
</dbReference>
<dbReference type="GO" id="GO:0005737">
    <property type="term" value="C:cytoplasm"/>
    <property type="evidence" value="ECO:0007669"/>
    <property type="project" value="TreeGrafter"/>
</dbReference>
<dbReference type="PANTHER" id="PTHR12629">
    <property type="entry name" value="DIPHOSPHOINOSITOL POLYPHOSPHATE PHOSPHOHYDROLASE"/>
    <property type="match status" value="1"/>
</dbReference>
<gene>
    <name evidence="6" type="ordered locus">Dshi_2007</name>
</gene>
<dbReference type="EMBL" id="CP000830">
    <property type="protein sequence ID" value="ABV93746.1"/>
    <property type="molecule type" value="Genomic_DNA"/>
</dbReference>
<keyword evidence="7" id="KW-1185">Reference proteome</keyword>
<keyword evidence="3" id="KW-0378">Hydrolase</keyword>
<dbReference type="HOGENOM" id="CLU_037162_8_1_5"/>
<dbReference type="eggNOG" id="COG0494">
    <property type="taxonomic scope" value="Bacteria"/>
</dbReference>
<dbReference type="KEGG" id="dsh:Dshi_2007"/>
<proteinExistence type="predicted"/>
<dbReference type="PROSITE" id="PS51462">
    <property type="entry name" value="NUDIX"/>
    <property type="match status" value="1"/>
</dbReference>
<evidence type="ECO:0000259" key="5">
    <source>
        <dbReference type="PROSITE" id="PS51462"/>
    </source>
</evidence>
<dbReference type="SUPFAM" id="SSF55811">
    <property type="entry name" value="Nudix"/>
    <property type="match status" value="1"/>
</dbReference>
<reference evidence="7" key="1">
    <citation type="journal article" date="2010" name="ISME J.">
        <title>The complete genome sequence of the algal symbiont Dinoroseobacter shibae: a hitchhiker's guide to life in the sea.</title>
        <authorList>
            <person name="Wagner-Dobler I."/>
            <person name="Ballhausen B."/>
            <person name="Berger M."/>
            <person name="Brinkhoff T."/>
            <person name="Buchholz I."/>
            <person name="Bunk B."/>
            <person name="Cypionka H."/>
            <person name="Daniel R."/>
            <person name="Drepper T."/>
            <person name="Gerdts G."/>
            <person name="Hahnke S."/>
            <person name="Han C."/>
            <person name="Jahn D."/>
            <person name="Kalhoefer D."/>
            <person name="Kiss H."/>
            <person name="Klenk H.P."/>
            <person name="Kyrpides N."/>
            <person name="Liebl W."/>
            <person name="Liesegang H."/>
            <person name="Meincke L."/>
            <person name="Pati A."/>
            <person name="Petersen J."/>
            <person name="Piekarski T."/>
            <person name="Pommerenke C."/>
            <person name="Pradella S."/>
            <person name="Pukall R."/>
            <person name="Rabus R."/>
            <person name="Stackebrandt E."/>
            <person name="Thole S."/>
            <person name="Thompson L."/>
            <person name="Tielen P."/>
            <person name="Tomasch J."/>
            <person name="von Jan M."/>
            <person name="Wanphrut N."/>
            <person name="Wichels A."/>
            <person name="Zech H."/>
            <person name="Simon M."/>
        </authorList>
    </citation>
    <scope>NUCLEOTIDE SEQUENCE [LARGE SCALE GENOMIC DNA]</scope>
    <source>
        <strain evidence="7">DSM 16493 / NCIMB 14021 / DFL 12</strain>
    </source>
</reference>
<accession>A8LP64</accession>
<dbReference type="GO" id="GO:0016462">
    <property type="term" value="F:pyrophosphatase activity"/>
    <property type="evidence" value="ECO:0007669"/>
    <property type="project" value="InterPro"/>
</dbReference>
<evidence type="ECO:0000256" key="4">
    <source>
        <dbReference type="ARBA" id="ARBA00022842"/>
    </source>
</evidence>
<organism evidence="6 7">
    <name type="scientific">Dinoroseobacter shibae (strain DSM 16493 / NCIMB 14021 / DFL 12)</name>
    <dbReference type="NCBI Taxonomy" id="398580"/>
    <lineage>
        <taxon>Bacteria</taxon>
        <taxon>Pseudomonadati</taxon>
        <taxon>Pseudomonadota</taxon>
        <taxon>Alphaproteobacteria</taxon>
        <taxon>Rhodobacterales</taxon>
        <taxon>Roseobacteraceae</taxon>
        <taxon>Dinoroseobacter</taxon>
    </lineage>
</organism>
<evidence type="ECO:0000256" key="3">
    <source>
        <dbReference type="ARBA" id="ARBA00022801"/>
    </source>
</evidence>
<sequence>MAKTPQEARLQVAALPIRWKDGKLRVLLITSRTTRRWIIPKGWPMTDLSFPEAAAIEAQEEAGVVGQVLTTPLGHYHYRKVLSETESCLCKVTVYPLIVDRLEECWKEQDERTRRWVSAKEAVAHVQEPELAAILRVLGKQCRSRADLEALGAPS</sequence>
<dbReference type="InterPro" id="IPR000086">
    <property type="entry name" value="NUDIX_hydrolase_dom"/>
</dbReference>